<feature type="repeat" description="ANK" evidence="3">
    <location>
        <begin position="28"/>
        <end position="60"/>
    </location>
</feature>
<keyword evidence="5" id="KW-1185">Reference proteome</keyword>
<name>A0A8T9Q2V4_9BACT</name>
<dbReference type="InterPro" id="IPR036770">
    <property type="entry name" value="Ankyrin_rpt-contain_sf"/>
</dbReference>
<evidence type="ECO:0000313" key="5">
    <source>
        <dbReference type="Proteomes" id="UP000831796"/>
    </source>
</evidence>
<evidence type="ECO:0000256" key="1">
    <source>
        <dbReference type="ARBA" id="ARBA00022737"/>
    </source>
</evidence>
<dbReference type="PROSITE" id="PS50297">
    <property type="entry name" value="ANK_REP_REGION"/>
    <property type="match status" value="1"/>
</dbReference>
<dbReference type="Pfam" id="PF12796">
    <property type="entry name" value="Ank_2"/>
    <property type="match status" value="1"/>
</dbReference>
<dbReference type="Proteomes" id="UP000831796">
    <property type="component" value="Chromosome"/>
</dbReference>
<dbReference type="PANTHER" id="PTHR24134">
    <property type="entry name" value="ANKYRIN REPEAT-CONTAINING PROTEIN DDB_G0279043"/>
    <property type="match status" value="1"/>
</dbReference>
<dbReference type="SMART" id="SM00248">
    <property type="entry name" value="ANK"/>
    <property type="match status" value="2"/>
</dbReference>
<dbReference type="PROSITE" id="PS50088">
    <property type="entry name" value="ANK_REPEAT"/>
    <property type="match status" value="1"/>
</dbReference>
<evidence type="ECO:0000256" key="3">
    <source>
        <dbReference type="PROSITE-ProRule" id="PRU00023"/>
    </source>
</evidence>
<sequence length="115" mass="12502">MRPSIAAGNAAHLDLLLWCGADPNERLKHETPLIVAVQLGRADLVEALLRHGADPNGRSSAFMNSTPVLFYAARLPINQQHVLGLLLQFGADSTLTNGSGQRVRLPTQRHPLHDL</sequence>
<dbReference type="KEGG" id="hcu:MUN79_15625"/>
<reference evidence="4" key="1">
    <citation type="submission" date="2022-04" db="EMBL/GenBank/DDBJ databases">
        <title>Hymenobacter sp. isolated from the air.</title>
        <authorList>
            <person name="Won M."/>
            <person name="Lee C.-M."/>
            <person name="Woen H.-Y."/>
            <person name="Kwon S.-W."/>
        </authorList>
    </citation>
    <scope>NUCLEOTIDE SEQUENCE</scope>
    <source>
        <strain evidence="4">5116S-3</strain>
    </source>
</reference>
<proteinExistence type="predicted"/>
<evidence type="ECO:0000256" key="2">
    <source>
        <dbReference type="ARBA" id="ARBA00023043"/>
    </source>
</evidence>
<dbReference type="AlphaFoldDB" id="A0A8T9Q2V4"/>
<dbReference type="RefSeq" id="WP_244673612.1">
    <property type="nucleotide sequence ID" value="NZ_CP095046.1"/>
</dbReference>
<dbReference type="Gene3D" id="1.25.40.20">
    <property type="entry name" value="Ankyrin repeat-containing domain"/>
    <property type="match status" value="1"/>
</dbReference>
<dbReference type="InterPro" id="IPR002110">
    <property type="entry name" value="Ankyrin_rpt"/>
</dbReference>
<keyword evidence="2 3" id="KW-0040">ANK repeat</keyword>
<dbReference type="EMBL" id="CP095046">
    <property type="protein sequence ID" value="UOQ70188.1"/>
    <property type="molecule type" value="Genomic_DNA"/>
</dbReference>
<evidence type="ECO:0000313" key="4">
    <source>
        <dbReference type="EMBL" id="UOQ70188.1"/>
    </source>
</evidence>
<dbReference type="SUPFAM" id="SSF48403">
    <property type="entry name" value="Ankyrin repeat"/>
    <property type="match status" value="1"/>
</dbReference>
<dbReference type="PANTHER" id="PTHR24134:SF9">
    <property type="entry name" value="ANKYRIN REPEAT AND SOCS BOX PROTEIN 8"/>
    <property type="match status" value="1"/>
</dbReference>
<organism evidence="4 5">
    <name type="scientific">Hymenobacter cellulosilyticus</name>
    <dbReference type="NCBI Taxonomy" id="2932248"/>
    <lineage>
        <taxon>Bacteria</taxon>
        <taxon>Pseudomonadati</taxon>
        <taxon>Bacteroidota</taxon>
        <taxon>Cytophagia</taxon>
        <taxon>Cytophagales</taxon>
        <taxon>Hymenobacteraceae</taxon>
        <taxon>Hymenobacter</taxon>
    </lineage>
</organism>
<keyword evidence="1" id="KW-0677">Repeat</keyword>
<gene>
    <name evidence="4" type="ORF">MUN79_15625</name>
</gene>
<accession>A0A8T9Q2V4</accession>
<protein>
    <submittedName>
        <fullName evidence="4">Ankyrin repeat domain-containing protein</fullName>
    </submittedName>
</protein>